<dbReference type="SUPFAM" id="SSF56176">
    <property type="entry name" value="FAD-binding/transporter-associated domain-like"/>
    <property type="match status" value="1"/>
</dbReference>
<evidence type="ECO:0000256" key="1">
    <source>
        <dbReference type="ARBA" id="ARBA00001974"/>
    </source>
</evidence>
<keyword evidence="10 16" id="KW-0133">Cell shape</keyword>
<dbReference type="UniPathway" id="UPA00219"/>
<evidence type="ECO:0000256" key="4">
    <source>
        <dbReference type="ARBA" id="ARBA00004752"/>
    </source>
</evidence>
<dbReference type="InterPro" id="IPR016167">
    <property type="entry name" value="FAD-bd_PCMH_sub1"/>
</dbReference>
<dbReference type="STRING" id="671072.PL9214290701"/>
<gene>
    <name evidence="16 18" type="primary">murB</name>
    <name evidence="18" type="ORF">PL9214290701</name>
</gene>
<keyword evidence="11 16" id="KW-0573">Peptidoglycan synthesis</keyword>
<evidence type="ECO:0000256" key="14">
    <source>
        <dbReference type="ARBA" id="ARBA00023316"/>
    </source>
</evidence>
<dbReference type="Pfam" id="PF01565">
    <property type="entry name" value="FAD_binding_4"/>
    <property type="match status" value="1"/>
</dbReference>
<comment type="cofactor">
    <cofactor evidence="1 16">
        <name>FAD</name>
        <dbReference type="ChEBI" id="CHEBI:57692"/>
    </cofactor>
</comment>
<evidence type="ECO:0000256" key="9">
    <source>
        <dbReference type="ARBA" id="ARBA00022857"/>
    </source>
</evidence>
<evidence type="ECO:0000256" key="10">
    <source>
        <dbReference type="ARBA" id="ARBA00022960"/>
    </source>
</evidence>
<dbReference type="GO" id="GO:0005829">
    <property type="term" value="C:cytosol"/>
    <property type="evidence" value="ECO:0007669"/>
    <property type="project" value="TreeGrafter"/>
</dbReference>
<feature type="active site" evidence="16">
    <location>
        <position position="189"/>
    </location>
</feature>
<dbReference type="PANTHER" id="PTHR21071:SF4">
    <property type="entry name" value="UDP-N-ACETYLENOLPYRUVOYLGLUCOSAMINE REDUCTASE"/>
    <property type="match status" value="1"/>
</dbReference>
<dbReference type="InterPro" id="IPR006094">
    <property type="entry name" value="Oxid_FAD_bind_N"/>
</dbReference>
<evidence type="ECO:0000256" key="8">
    <source>
        <dbReference type="ARBA" id="ARBA00022827"/>
    </source>
</evidence>
<dbReference type="GO" id="GO:0071555">
    <property type="term" value="P:cell wall organization"/>
    <property type="evidence" value="ECO:0007669"/>
    <property type="project" value="UniProtKB-KW"/>
</dbReference>
<name>A0A1J1LG08_9CYAN</name>
<proteinExistence type="inferred from homology"/>
<dbReference type="EC" id="1.3.1.98" evidence="16"/>
<keyword evidence="9 16" id="KW-0521">NADP</keyword>
<evidence type="ECO:0000256" key="2">
    <source>
        <dbReference type="ARBA" id="ARBA00003921"/>
    </source>
</evidence>
<dbReference type="PROSITE" id="PS51387">
    <property type="entry name" value="FAD_PCMH"/>
    <property type="match status" value="1"/>
</dbReference>
<dbReference type="SUPFAM" id="SSF56194">
    <property type="entry name" value="Uridine diphospho-N-Acetylenolpyruvylglucosamine reductase, MurB, C-terminal domain"/>
    <property type="match status" value="1"/>
</dbReference>
<evidence type="ECO:0000313" key="19">
    <source>
        <dbReference type="Proteomes" id="UP000184315"/>
    </source>
</evidence>
<dbReference type="GO" id="GO:0071949">
    <property type="term" value="F:FAD binding"/>
    <property type="evidence" value="ECO:0007669"/>
    <property type="project" value="InterPro"/>
</dbReference>
<accession>A0A1J1LG08</accession>
<dbReference type="AlphaFoldDB" id="A0A1J1LG08"/>
<dbReference type="Gene3D" id="3.30.43.10">
    <property type="entry name" value="Uridine Diphospho-n-acetylenolpyruvylglucosamine Reductase, domain 2"/>
    <property type="match status" value="1"/>
</dbReference>
<feature type="domain" description="FAD-binding PCMH-type" evidence="17">
    <location>
        <begin position="43"/>
        <end position="210"/>
    </location>
</feature>
<dbReference type="Proteomes" id="UP000184315">
    <property type="component" value="Unassembled WGS sequence"/>
</dbReference>
<comment type="function">
    <text evidence="2 16">Cell wall formation.</text>
</comment>
<dbReference type="RefSeq" id="WP_072718028.1">
    <property type="nucleotide sequence ID" value="NZ_LN889782.1"/>
</dbReference>
<dbReference type="Pfam" id="PF02873">
    <property type="entry name" value="MurB_C"/>
    <property type="match status" value="1"/>
</dbReference>
<keyword evidence="5 16" id="KW-0963">Cytoplasm</keyword>
<dbReference type="Gene3D" id="3.90.78.10">
    <property type="entry name" value="UDP-N-acetylenolpyruvoylglucosamine reductase, C-terminal domain"/>
    <property type="match status" value="1"/>
</dbReference>
<evidence type="ECO:0000259" key="17">
    <source>
        <dbReference type="PROSITE" id="PS51387"/>
    </source>
</evidence>
<dbReference type="NCBIfam" id="TIGR00179">
    <property type="entry name" value="murB"/>
    <property type="match status" value="1"/>
</dbReference>
<feature type="active site" description="Proton donor" evidence="16">
    <location>
        <position position="240"/>
    </location>
</feature>
<evidence type="ECO:0000256" key="16">
    <source>
        <dbReference type="HAMAP-Rule" id="MF_00037"/>
    </source>
</evidence>
<comment type="pathway">
    <text evidence="4 16">Cell wall biogenesis; peptidoglycan biosynthesis.</text>
</comment>
<feature type="active site" evidence="16">
    <location>
        <position position="310"/>
    </location>
</feature>
<evidence type="ECO:0000313" key="18">
    <source>
        <dbReference type="EMBL" id="CUR31110.1"/>
    </source>
</evidence>
<evidence type="ECO:0000256" key="3">
    <source>
        <dbReference type="ARBA" id="ARBA00004496"/>
    </source>
</evidence>
<comment type="subcellular location">
    <subcellularLocation>
        <location evidence="3 16">Cytoplasm</location>
    </subcellularLocation>
</comment>
<dbReference type="InterPro" id="IPR016166">
    <property type="entry name" value="FAD-bd_PCMH"/>
</dbReference>
<evidence type="ECO:0000256" key="12">
    <source>
        <dbReference type="ARBA" id="ARBA00023002"/>
    </source>
</evidence>
<dbReference type="GO" id="GO:0009252">
    <property type="term" value="P:peptidoglycan biosynthetic process"/>
    <property type="evidence" value="ECO:0007669"/>
    <property type="project" value="UniProtKB-UniRule"/>
</dbReference>
<dbReference type="InterPro" id="IPR016169">
    <property type="entry name" value="FAD-bd_PCMH_sub2"/>
</dbReference>
<comment type="similarity">
    <text evidence="16">Belongs to the MurB family.</text>
</comment>
<dbReference type="HAMAP" id="MF_00037">
    <property type="entry name" value="MurB"/>
    <property type="match status" value="1"/>
</dbReference>
<evidence type="ECO:0000256" key="13">
    <source>
        <dbReference type="ARBA" id="ARBA00023306"/>
    </source>
</evidence>
<dbReference type="InterPro" id="IPR036318">
    <property type="entry name" value="FAD-bd_PCMH-like_sf"/>
</dbReference>
<keyword evidence="6 16" id="KW-0132">Cell division</keyword>
<evidence type="ECO:0000256" key="6">
    <source>
        <dbReference type="ARBA" id="ARBA00022618"/>
    </source>
</evidence>
<evidence type="ECO:0000256" key="5">
    <source>
        <dbReference type="ARBA" id="ARBA00022490"/>
    </source>
</evidence>
<keyword evidence="8 16" id="KW-0274">FAD</keyword>
<organism evidence="18 19">
    <name type="scientific">Planktothrix tepida PCC 9214</name>
    <dbReference type="NCBI Taxonomy" id="671072"/>
    <lineage>
        <taxon>Bacteria</taxon>
        <taxon>Bacillati</taxon>
        <taxon>Cyanobacteriota</taxon>
        <taxon>Cyanophyceae</taxon>
        <taxon>Oscillatoriophycideae</taxon>
        <taxon>Oscillatoriales</taxon>
        <taxon>Microcoleaceae</taxon>
        <taxon>Planktothrix</taxon>
    </lineage>
</organism>
<keyword evidence="19" id="KW-1185">Reference proteome</keyword>
<comment type="catalytic activity">
    <reaction evidence="15 16">
        <text>UDP-N-acetyl-alpha-D-muramate + NADP(+) = UDP-N-acetyl-3-O-(1-carboxyvinyl)-alpha-D-glucosamine + NADPH + H(+)</text>
        <dbReference type="Rhea" id="RHEA:12248"/>
        <dbReference type="ChEBI" id="CHEBI:15378"/>
        <dbReference type="ChEBI" id="CHEBI:57783"/>
        <dbReference type="ChEBI" id="CHEBI:58349"/>
        <dbReference type="ChEBI" id="CHEBI:68483"/>
        <dbReference type="ChEBI" id="CHEBI:70757"/>
        <dbReference type="EC" id="1.3.1.98"/>
    </reaction>
</comment>
<evidence type="ECO:0000256" key="7">
    <source>
        <dbReference type="ARBA" id="ARBA00022630"/>
    </source>
</evidence>
<sequence length="320" mass="34909">MVMTLSYDSPGQTNCHRSRCIALPETDCLIQSLVPLTTLTSFRVGGPAEWYVAPKGVEQLQETLSWANTEGLPITLLGAGSNLLISDQGLPGLVIATRHLRHTQFDVETGLVTAGAGSSLPRLAWKAARLGWRGLEWAVGIPGTIGGAVVMNAGAHRSCTADILVNTHVLSRAGELQLLTPKDLAYRYRTSVLQGGDRFVTQATFQLEPGHDPQKVLADTTAHFNHRRDNQPYHLPSCGSVFRNPGPKAAGWLIEQTGLKGYTIGQAQVAERHANFILNCGGATANDIFLLIRHIQEQVERRWSFLLEPEVKIMGEFQVC</sequence>
<reference evidence="19" key="1">
    <citation type="submission" date="2015-10" db="EMBL/GenBank/DDBJ databases">
        <authorList>
            <person name="Regsiter A."/>
            <person name="william w."/>
        </authorList>
    </citation>
    <scope>NUCLEOTIDE SEQUENCE [LARGE SCALE GENOMIC DNA]</scope>
</reference>
<dbReference type="PANTHER" id="PTHR21071">
    <property type="entry name" value="UDP-N-ACETYLENOLPYRUVOYLGLUCOSAMINE REDUCTASE"/>
    <property type="match status" value="1"/>
</dbReference>
<dbReference type="Gene3D" id="3.30.465.10">
    <property type="match status" value="1"/>
</dbReference>
<dbReference type="InterPro" id="IPR003170">
    <property type="entry name" value="MurB"/>
</dbReference>
<dbReference type="InterPro" id="IPR011601">
    <property type="entry name" value="MurB_C"/>
</dbReference>
<dbReference type="GO" id="GO:0008360">
    <property type="term" value="P:regulation of cell shape"/>
    <property type="evidence" value="ECO:0007669"/>
    <property type="project" value="UniProtKB-KW"/>
</dbReference>
<dbReference type="GO" id="GO:0008762">
    <property type="term" value="F:UDP-N-acetylmuramate dehydrogenase activity"/>
    <property type="evidence" value="ECO:0007669"/>
    <property type="project" value="UniProtKB-UniRule"/>
</dbReference>
<protein>
    <recommendedName>
        <fullName evidence="16">UDP-N-acetylenolpyruvoylglucosamine reductase</fullName>
        <ecNumber evidence="16">1.3.1.98</ecNumber>
    </recommendedName>
    <alternativeName>
        <fullName evidence="16">UDP-N-acetylmuramate dehydrogenase</fullName>
    </alternativeName>
</protein>
<dbReference type="NCBIfam" id="NF010480">
    <property type="entry name" value="PRK13905.1"/>
    <property type="match status" value="1"/>
</dbReference>
<keyword evidence="12 16" id="KW-0560">Oxidoreductase</keyword>
<dbReference type="InterPro" id="IPR036635">
    <property type="entry name" value="MurB_C_sf"/>
</dbReference>
<evidence type="ECO:0000256" key="15">
    <source>
        <dbReference type="ARBA" id="ARBA00048914"/>
    </source>
</evidence>
<evidence type="ECO:0000256" key="11">
    <source>
        <dbReference type="ARBA" id="ARBA00022984"/>
    </source>
</evidence>
<keyword evidence="7 16" id="KW-0285">Flavoprotein</keyword>
<dbReference type="EMBL" id="CZDF01000132">
    <property type="protein sequence ID" value="CUR31110.1"/>
    <property type="molecule type" value="Genomic_DNA"/>
</dbReference>
<dbReference type="OrthoDB" id="9804753at2"/>
<dbReference type="GO" id="GO:0051301">
    <property type="term" value="P:cell division"/>
    <property type="evidence" value="ECO:0007669"/>
    <property type="project" value="UniProtKB-KW"/>
</dbReference>
<keyword evidence="13 16" id="KW-0131">Cell cycle</keyword>
<keyword evidence="14 16" id="KW-0961">Cell wall biogenesis/degradation</keyword>